<dbReference type="SUPFAM" id="SSF51182">
    <property type="entry name" value="RmlC-like cupins"/>
    <property type="match status" value="1"/>
</dbReference>
<dbReference type="CDD" id="cd02216">
    <property type="entry name" value="cupin_GDO-like_N"/>
    <property type="match status" value="1"/>
</dbReference>
<sequence length="319" mass="35588">MDYDSISDLPLLVERLAIDGCTPGWVRRRKPLLWARPQSTFEPAHWSYARLRPALLAACRLIGTDEAERRNLILRNPAPGVDFATTNTLVGAYQAILPGEQARSHRHAPHALRVILEAEDAWSVVNGVRHPMNTGDIVLTPGQHWHGHGHDGTQPALWFDCLDVPLVHLLEPMRFEDHPAGMEPVLRTIDESPMRWRAADIAQRLAQAREADTRPDAHFGLTVDLSSPALPTIAIRVHAWDTGWGHAPYRHAANELLVVLGGRGTSRIGEHRFDWGYGDVLALPMGTRVHHQVHEAARVVSLSDDPVMRLCGYYFLEGA</sequence>
<dbReference type="PANTHER" id="PTHR41517">
    <property type="entry name" value="1,2-DIOXYGENASE PROTEIN-RELATED"/>
    <property type="match status" value="1"/>
</dbReference>
<organism evidence="4 5">
    <name type="scientific">Ramlibacter aurantiacus</name>
    <dbReference type="NCBI Taxonomy" id="2801330"/>
    <lineage>
        <taxon>Bacteria</taxon>
        <taxon>Pseudomonadati</taxon>
        <taxon>Pseudomonadota</taxon>
        <taxon>Betaproteobacteria</taxon>
        <taxon>Burkholderiales</taxon>
        <taxon>Comamonadaceae</taxon>
        <taxon>Ramlibacter</taxon>
    </lineage>
</organism>
<reference evidence="4" key="1">
    <citation type="submission" date="2021-01" db="EMBL/GenBank/DDBJ databases">
        <title>Ramlibacter sp. strain AW1 16S ribosomal RNA gene Genome sequencing and assembly.</title>
        <authorList>
            <person name="Kang M."/>
        </authorList>
    </citation>
    <scope>NUCLEOTIDE SEQUENCE</scope>
    <source>
        <strain evidence="4">AW1</strain>
    </source>
</reference>
<dbReference type="AlphaFoldDB" id="A0A936ZLV3"/>
<evidence type="ECO:0000256" key="1">
    <source>
        <dbReference type="ARBA" id="ARBA00022964"/>
    </source>
</evidence>
<keyword evidence="1" id="KW-0223">Dioxygenase</keyword>
<keyword evidence="2" id="KW-0560">Oxidoreductase</keyword>
<proteinExistence type="predicted"/>
<comment type="caution">
    <text evidence="4">The sequence shown here is derived from an EMBL/GenBank/DDBJ whole genome shotgun (WGS) entry which is preliminary data.</text>
</comment>
<gene>
    <name evidence="4" type="ORF">JI739_06915</name>
</gene>
<dbReference type="InterPro" id="IPR011051">
    <property type="entry name" value="RmlC_Cupin_sf"/>
</dbReference>
<name>A0A936ZLV3_9BURK</name>
<evidence type="ECO:0000259" key="3">
    <source>
        <dbReference type="Pfam" id="PF07883"/>
    </source>
</evidence>
<dbReference type="EMBL" id="JAEQNA010000001">
    <property type="protein sequence ID" value="MBL0420076.1"/>
    <property type="molecule type" value="Genomic_DNA"/>
</dbReference>
<dbReference type="PANTHER" id="PTHR41517:SF1">
    <property type="entry name" value="CUPIN"/>
    <property type="match status" value="1"/>
</dbReference>
<dbReference type="Gene3D" id="2.60.120.10">
    <property type="entry name" value="Jelly Rolls"/>
    <property type="match status" value="1"/>
</dbReference>
<evidence type="ECO:0000313" key="5">
    <source>
        <dbReference type="Proteomes" id="UP000613011"/>
    </source>
</evidence>
<accession>A0A936ZLV3</accession>
<evidence type="ECO:0000256" key="2">
    <source>
        <dbReference type="ARBA" id="ARBA00023002"/>
    </source>
</evidence>
<keyword evidence="5" id="KW-1185">Reference proteome</keyword>
<dbReference type="InterPro" id="IPR014710">
    <property type="entry name" value="RmlC-like_jellyroll"/>
</dbReference>
<dbReference type="Proteomes" id="UP000613011">
    <property type="component" value="Unassembled WGS sequence"/>
</dbReference>
<evidence type="ECO:0000313" key="4">
    <source>
        <dbReference type="EMBL" id="MBL0420076.1"/>
    </source>
</evidence>
<dbReference type="InterPro" id="IPR013096">
    <property type="entry name" value="Cupin_2"/>
</dbReference>
<protein>
    <submittedName>
        <fullName evidence="4">Cupin domain-containing protein</fullName>
    </submittedName>
</protein>
<dbReference type="InterPro" id="IPR047183">
    <property type="entry name" value="GDO-like"/>
</dbReference>
<feature type="domain" description="Cupin type-2" evidence="3">
    <location>
        <begin position="94"/>
        <end position="160"/>
    </location>
</feature>
<dbReference type="Pfam" id="PF07883">
    <property type="entry name" value="Cupin_2"/>
    <property type="match status" value="1"/>
</dbReference>
<dbReference type="RefSeq" id="WP_201683068.1">
    <property type="nucleotide sequence ID" value="NZ_JAEQNA010000001.1"/>
</dbReference>
<dbReference type="GO" id="GO:0051213">
    <property type="term" value="F:dioxygenase activity"/>
    <property type="evidence" value="ECO:0007669"/>
    <property type="project" value="UniProtKB-KW"/>
</dbReference>